<proteinExistence type="inferred from homology"/>
<evidence type="ECO:0000256" key="3">
    <source>
        <dbReference type="ARBA" id="ARBA00023235"/>
    </source>
</evidence>
<sequence>MAYRQVTHFYREAPKCLHGDQDDDLGAMERVALVCGYDGAGYFGLQRQSDSTGRPTLEHELEMALVAVGALRVRDAGALHKVNWSRTSRTDKGVSAAANLVAMDLPAGLLSELVTTAANSSGGGLRATSGGDTVANDLGPLVQRLNEALPPAMRVLGAVRPGLTFDARWAAHGRRYEYLLPAWALDAEVGKRRGHPGHMEPQSQNEQSQKHSQQQQHVTVAETSSTTAERSRRRAESEINASTYQLTPLEIKRLNLILGVFVGSHCFHNFTSQPAEDPQELRRTIHRAYAEGPIYLTSTASVASTCAQPAAPADASRCFRADHTLQPNASSLRQAEPSPETVLLPQTQTQLQPHCPSSEGLPLSSARASVDPQANKPDDKWGAQHEHRNAPAQGQAGNQQEAQRPPAVSRNSALPASPSPTADALASSRSAAPTPYVRIVFLGCGFLMHQIRRMVGLALAVARRAAPPDCIRAALYPGRAFITVPTAPPTGLLMDRAFFSAESYRLACLTQPLDLLPAGGASSGDGNSSGMTSQSASDTPWQAQLEVAICAREAFKRDRLYPAIQGTGPLEVWSFLCGLTEAAYGFRGWTKMKQLSATSQGRARGQGSVKSIAAATCTQLAVKGCAANKIEGSPLPMQGSPDQQFTEDLETGKRSEDGEGHGAAKQPANAARGLEAGYGDVADPAGGDEWNSGKKETSSLSEDGDEGRVKRRAMESTAA</sequence>
<dbReference type="Gene3D" id="3.30.70.660">
    <property type="entry name" value="Pseudouridine synthase I, catalytic domain, C-terminal subdomain"/>
    <property type="match status" value="2"/>
</dbReference>
<dbReference type="Pfam" id="PF01416">
    <property type="entry name" value="PseudoU_synth_1"/>
    <property type="match status" value="1"/>
</dbReference>
<comment type="similarity">
    <text evidence="1">Belongs to the tRNA pseudouridine synthase TruA family.</text>
</comment>
<dbReference type="InterPro" id="IPR001406">
    <property type="entry name" value="PsdUridine_synth_TruA"/>
</dbReference>
<dbReference type="Gene3D" id="3.30.70.580">
    <property type="entry name" value="Pseudouridine synthase I, catalytic domain, N-terminal subdomain"/>
    <property type="match status" value="1"/>
</dbReference>
<name>A0ABQ5SLT2_9CHLO</name>
<evidence type="ECO:0000313" key="7">
    <source>
        <dbReference type="Proteomes" id="UP001165090"/>
    </source>
</evidence>
<feature type="compositionally biased region" description="Low complexity" evidence="4">
    <location>
        <begin position="202"/>
        <end position="228"/>
    </location>
</feature>
<dbReference type="PANTHER" id="PTHR11142:SF5">
    <property type="entry name" value="TRNA PSEUDOURIDINE(38_39) SYNTHASE"/>
    <property type="match status" value="1"/>
</dbReference>
<feature type="region of interest" description="Disordered" evidence="4">
    <location>
        <begin position="191"/>
        <end position="239"/>
    </location>
</feature>
<evidence type="ECO:0000256" key="1">
    <source>
        <dbReference type="ARBA" id="ARBA00009375"/>
    </source>
</evidence>
<evidence type="ECO:0000313" key="6">
    <source>
        <dbReference type="EMBL" id="GLI70870.1"/>
    </source>
</evidence>
<dbReference type="PANTHER" id="PTHR11142">
    <property type="entry name" value="PSEUDOURIDYLATE SYNTHASE"/>
    <property type="match status" value="1"/>
</dbReference>
<dbReference type="EMBL" id="BSDZ01000101">
    <property type="protein sequence ID" value="GLI70870.1"/>
    <property type="molecule type" value="Genomic_DNA"/>
</dbReference>
<feature type="compositionally biased region" description="Low complexity" evidence="4">
    <location>
        <begin position="390"/>
        <end position="403"/>
    </location>
</feature>
<protein>
    <recommendedName>
        <fullName evidence="5">Pseudouridine synthase I TruA alpha/beta domain-containing protein</fullName>
    </recommendedName>
</protein>
<feature type="compositionally biased region" description="Basic and acidic residues" evidence="4">
    <location>
        <begin position="706"/>
        <end position="719"/>
    </location>
</feature>
<feature type="compositionally biased region" description="Basic and acidic residues" evidence="4">
    <location>
        <begin position="650"/>
        <end position="662"/>
    </location>
</feature>
<dbReference type="InterPro" id="IPR020097">
    <property type="entry name" value="PsdUridine_synth_TruA_a/b_dom"/>
</dbReference>
<feature type="region of interest" description="Disordered" evidence="4">
    <location>
        <begin position="346"/>
        <end position="428"/>
    </location>
</feature>
<feature type="domain" description="Pseudouridine synthase I TruA alpha/beta" evidence="5">
    <location>
        <begin position="434"/>
        <end position="495"/>
    </location>
</feature>
<feature type="region of interest" description="Disordered" evidence="4">
    <location>
        <begin position="632"/>
        <end position="719"/>
    </location>
</feature>
<feature type="compositionally biased region" description="Basic and acidic residues" evidence="4">
    <location>
        <begin position="376"/>
        <end position="389"/>
    </location>
</feature>
<dbReference type="SUPFAM" id="SSF55120">
    <property type="entry name" value="Pseudouridine synthase"/>
    <property type="match status" value="2"/>
</dbReference>
<evidence type="ECO:0000259" key="5">
    <source>
        <dbReference type="Pfam" id="PF01416"/>
    </source>
</evidence>
<reference evidence="6 7" key="1">
    <citation type="journal article" date="2023" name="IScience">
        <title>Expanded male sex-determining region conserved during the evolution of homothallism in the green alga Volvox.</title>
        <authorList>
            <person name="Yamamoto K."/>
            <person name="Matsuzaki R."/>
            <person name="Mahakham W."/>
            <person name="Heman W."/>
            <person name="Sekimoto H."/>
            <person name="Kawachi M."/>
            <person name="Minakuchi Y."/>
            <person name="Toyoda A."/>
            <person name="Nozaki H."/>
        </authorList>
    </citation>
    <scope>NUCLEOTIDE SEQUENCE [LARGE SCALE GENOMIC DNA]</scope>
    <source>
        <strain evidence="6 7">NIES-4468</strain>
    </source>
</reference>
<dbReference type="InterPro" id="IPR020103">
    <property type="entry name" value="PsdUridine_synth_cat_dom_sf"/>
</dbReference>
<accession>A0ABQ5SLT2</accession>
<gene>
    <name evidence="6" type="ORF">VaNZ11_015890</name>
</gene>
<keyword evidence="2" id="KW-0819">tRNA processing</keyword>
<comment type="caution">
    <text evidence="6">The sequence shown here is derived from an EMBL/GenBank/DDBJ whole genome shotgun (WGS) entry which is preliminary data.</text>
</comment>
<evidence type="ECO:0000256" key="2">
    <source>
        <dbReference type="ARBA" id="ARBA00022694"/>
    </source>
</evidence>
<evidence type="ECO:0000256" key="4">
    <source>
        <dbReference type="SAM" id="MobiDB-lite"/>
    </source>
</evidence>
<keyword evidence="7" id="KW-1185">Reference proteome</keyword>
<organism evidence="6 7">
    <name type="scientific">Volvox africanus</name>
    <dbReference type="NCBI Taxonomy" id="51714"/>
    <lineage>
        <taxon>Eukaryota</taxon>
        <taxon>Viridiplantae</taxon>
        <taxon>Chlorophyta</taxon>
        <taxon>core chlorophytes</taxon>
        <taxon>Chlorophyceae</taxon>
        <taxon>CS clade</taxon>
        <taxon>Chlamydomonadales</taxon>
        <taxon>Volvocaceae</taxon>
        <taxon>Volvox</taxon>
    </lineage>
</organism>
<dbReference type="InterPro" id="IPR020095">
    <property type="entry name" value="PsdUridine_synth_TruA_C"/>
</dbReference>
<dbReference type="InterPro" id="IPR020094">
    <property type="entry name" value="TruA/RsuA/RluB/E/F_N"/>
</dbReference>
<keyword evidence="3" id="KW-0413">Isomerase</keyword>
<dbReference type="Proteomes" id="UP001165090">
    <property type="component" value="Unassembled WGS sequence"/>
</dbReference>